<accession>V3Z4H7</accession>
<dbReference type="GeneID" id="20230248"/>
<dbReference type="SUPFAM" id="SSF53335">
    <property type="entry name" value="S-adenosyl-L-methionine-dependent methyltransferases"/>
    <property type="match status" value="1"/>
</dbReference>
<name>V3Z4H7_LOTGI</name>
<dbReference type="InterPro" id="IPR029063">
    <property type="entry name" value="SAM-dependent_MTases_sf"/>
</dbReference>
<dbReference type="PANTHER" id="PTHR43675">
    <property type="entry name" value="ARSENITE METHYLTRANSFERASE"/>
    <property type="match status" value="1"/>
</dbReference>
<dbReference type="Gene3D" id="3.40.50.150">
    <property type="entry name" value="Vaccinia Virus protein VP39"/>
    <property type="match status" value="1"/>
</dbReference>
<dbReference type="OrthoDB" id="15794at2759"/>
<dbReference type="CDD" id="cd02440">
    <property type="entry name" value="AdoMet_MTases"/>
    <property type="match status" value="1"/>
</dbReference>
<dbReference type="KEGG" id="lgi:LOTGIDRAFT_107662"/>
<evidence type="ECO:0008006" key="3">
    <source>
        <dbReference type="Google" id="ProtNLM"/>
    </source>
</evidence>
<keyword evidence="2" id="KW-1185">Reference proteome</keyword>
<proteinExistence type="predicted"/>
<reference evidence="1 2" key="1">
    <citation type="journal article" date="2013" name="Nature">
        <title>Insights into bilaterian evolution from three spiralian genomes.</title>
        <authorList>
            <person name="Simakov O."/>
            <person name="Marletaz F."/>
            <person name="Cho S.J."/>
            <person name="Edsinger-Gonzales E."/>
            <person name="Havlak P."/>
            <person name="Hellsten U."/>
            <person name="Kuo D.H."/>
            <person name="Larsson T."/>
            <person name="Lv J."/>
            <person name="Arendt D."/>
            <person name="Savage R."/>
            <person name="Osoegawa K."/>
            <person name="de Jong P."/>
            <person name="Grimwood J."/>
            <person name="Chapman J.A."/>
            <person name="Shapiro H."/>
            <person name="Aerts A."/>
            <person name="Otillar R.P."/>
            <person name="Terry A.Y."/>
            <person name="Boore J.L."/>
            <person name="Grigoriev I.V."/>
            <person name="Lindberg D.R."/>
            <person name="Seaver E.C."/>
            <person name="Weisblat D.A."/>
            <person name="Putnam N.H."/>
            <person name="Rokhsar D.S."/>
        </authorList>
    </citation>
    <scope>NUCLEOTIDE SEQUENCE [LARGE SCALE GENOMIC DNA]</scope>
</reference>
<dbReference type="STRING" id="225164.V3Z4H7"/>
<protein>
    <recommendedName>
        <fullName evidence="3">Methyltransferase type 11 domain-containing protein</fullName>
    </recommendedName>
</protein>
<dbReference type="InterPro" id="IPR026669">
    <property type="entry name" value="Arsenite_MeTrfase-like"/>
</dbReference>
<dbReference type="CTD" id="20230248"/>
<dbReference type="PANTHER" id="PTHR43675:SF1">
    <property type="entry name" value="RIKEN CDNA 2700097O09 GENE"/>
    <property type="match status" value="1"/>
</dbReference>
<dbReference type="GO" id="GO:0008168">
    <property type="term" value="F:methyltransferase activity"/>
    <property type="evidence" value="ECO:0007669"/>
    <property type="project" value="TreeGrafter"/>
</dbReference>
<dbReference type="AlphaFoldDB" id="V3Z4H7"/>
<dbReference type="OMA" id="AWECISH"/>
<dbReference type="HOGENOM" id="CLU_057934_1_0_1"/>
<sequence>MDYKTNEDKILDCIRDEIRELLPLSAISDGEHITFPKVGPNADCDPKTTIHIDAFLYDDEEIDELEEEGKISKKYCVNCGSKQVKPLDFITNSMSVKQIKYIFEYVLPDLRNKTILDVGSRTGALLYGAFLYSSCYKIFGVEIDKTFFDIQQKFLEKYNMSERIQVFNDDIINKGDILKAADVVIMNNVFEFFMDKSAQEK</sequence>
<evidence type="ECO:0000313" key="1">
    <source>
        <dbReference type="EMBL" id="ESO85583.1"/>
    </source>
</evidence>
<gene>
    <name evidence="1" type="ORF">LOTGIDRAFT_107662</name>
</gene>
<dbReference type="Proteomes" id="UP000030746">
    <property type="component" value="Unassembled WGS sequence"/>
</dbReference>
<evidence type="ECO:0000313" key="2">
    <source>
        <dbReference type="Proteomes" id="UP000030746"/>
    </source>
</evidence>
<organism evidence="1 2">
    <name type="scientific">Lottia gigantea</name>
    <name type="common">Giant owl limpet</name>
    <dbReference type="NCBI Taxonomy" id="225164"/>
    <lineage>
        <taxon>Eukaryota</taxon>
        <taxon>Metazoa</taxon>
        <taxon>Spiralia</taxon>
        <taxon>Lophotrochozoa</taxon>
        <taxon>Mollusca</taxon>
        <taxon>Gastropoda</taxon>
        <taxon>Patellogastropoda</taxon>
        <taxon>Lottioidea</taxon>
        <taxon>Lottiidae</taxon>
        <taxon>Lottia</taxon>
    </lineage>
</organism>
<dbReference type="EMBL" id="KB203274">
    <property type="protein sequence ID" value="ESO85583.1"/>
    <property type="molecule type" value="Genomic_DNA"/>
</dbReference>
<dbReference type="RefSeq" id="XP_009063824.1">
    <property type="nucleotide sequence ID" value="XM_009065576.1"/>
</dbReference>